<dbReference type="RefSeq" id="WP_142643065.1">
    <property type="nucleotide sequence ID" value="NZ_VDGI01000014.1"/>
</dbReference>
<dbReference type="GO" id="GO:0043937">
    <property type="term" value="P:regulation of sporulation"/>
    <property type="evidence" value="ECO:0007669"/>
    <property type="project" value="InterPro"/>
</dbReference>
<dbReference type="InterPro" id="IPR037208">
    <property type="entry name" value="Spo0E-like_sf"/>
</dbReference>
<dbReference type="AlphaFoldDB" id="A0A544TPH8"/>
<name>A0A544TPH8_9BACI</name>
<reference evidence="1 2" key="1">
    <citation type="submission" date="2019-06" db="EMBL/GenBank/DDBJ databases">
        <title>Psychrobacillus vulpis sp. nov., a new species isolated from feces of a red fox that inhabits in The Tablas de Daimiel Natural Park, Albacete, Spain.</title>
        <authorList>
            <person name="Rodriguez M."/>
            <person name="Reina J.C."/>
            <person name="Bejar V."/>
            <person name="Llamas I."/>
        </authorList>
    </citation>
    <scope>NUCLEOTIDE SEQUENCE [LARGE SCALE GENOMIC DNA]</scope>
    <source>
        <strain evidence="1 2">Z8</strain>
    </source>
</reference>
<dbReference type="GO" id="GO:0046983">
    <property type="term" value="F:protein dimerization activity"/>
    <property type="evidence" value="ECO:0007669"/>
    <property type="project" value="InterPro"/>
</dbReference>
<keyword evidence="2" id="KW-1185">Reference proteome</keyword>
<comment type="caution">
    <text evidence="1">The sequence shown here is derived from an EMBL/GenBank/DDBJ whole genome shotgun (WGS) entry which is preliminary data.</text>
</comment>
<dbReference type="OrthoDB" id="2973153at2"/>
<gene>
    <name evidence="1" type="ORF">FG384_13150</name>
</gene>
<dbReference type="EMBL" id="VDGI01000014">
    <property type="protein sequence ID" value="TQR19368.1"/>
    <property type="molecule type" value="Genomic_DNA"/>
</dbReference>
<dbReference type="SUPFAM" id="SSF140500">
    <property type="entry name" value="BAS1536-like"/>
    <property type="match status" value="1"/>
</dbReference>
<dbReference type="InterPro" id="IPR018540">
    <property type="entry name" value="Spo0E-like"/>
</dbReference>
<evidence type="ECO:0000313" key="2">
    <source>
        <dbReference type="Proteomes" id="UP000316626"/>
    </source>
</evidence>
<organism evidence="1 2">
    <name type="scientific">Psychrobacillus vulpis</name>
    <dbReference type="NCBI Taxonomy" id="2325572"/>
    <lineage>
        <taxon>Bacteria</taxon>
        <taxon>Bacillati</taxon>
        <taxon>Bacillota</taxon>
        <taxon>Bacilli</taxon>
        <taxon>Bacillales</taxon>
        <taxon>Bacillaceae</taxon>
        <taxon>Psychrobacillus</taxon>
    </lineage>
</organism>
<dbReference type="InterPro" id="IPR036638">
    <property type="entry name" value="HLH_DNA-bd_sf"/>
</dbReference>
<dbReference type="Pfam" id="PF09388">
    <property type="entry name" value="SpoOE-like"/>
    <property type="match status" value="1"/>
</dbReference>
<evidence type="ECO:0000313" key="1">
    <source>
        <dbReference type="EMBL" id="TQR19368.1"/>
    </source>
</evidence>
<accession>A0A544TPH8</accession>
<proteinExistence type="predicted"/>
<dbReference type="Gene3D" id="4.10.280.10">
    <property type="entry name" value="Helix-loop-helix DNA-binding domain"/>
    <property type="match status" value="1"/>
</dbReference>
<protein>
    <submittedName>
        <fullName evidence="1">Aspartyl-phosphate phosphatase Spo0E family protein</fullName>
    </submittedName>
</protein>
<dbReference type="Proteomes" id="UP000316626">
    <property type="component" value="Unassembled WGS sequence"/>
</dbReference>
<sequence>MAKKYYIKQLLLLIAIKKQEMYKKAKQLGYTHPCVVACSQELDQLLNKYQNINSVALN</sequence>